<dbReference type="SUPFAM" id="SSF55729">
    <property type="entry name" value="Acyl-CoA N-acyltransferases (Nat)"/>
    <property type="match status" value="1"/>
</dbReference>
<feature type="domain" description="N-acetyltransferase" evidence="1">
    <location>
        <begin position="1"/>
        <end position="159"/>
    </location>
</feature>
<gene>
    <name evidence="2" type="ORF">SAMN04515656_11073</name>
</gene>
<dbReference type="InterPro" id="IPR016181">
    <property type="entry name" value="Acyl_CoA_acyltransferase"/>
</dbReference>
<keyword evidence="2" id="KW-0808">Transferase</keyword>
<dbReference type="STRING" id="81409.SAMN04515656_11073"/>
<organism evidence="2 3">
    <name type="scientific">Eubacterium aggregans</name>
    <dbReference type="NCBI Taxonomy" id="81409"/>
    <lineage>
        <taxon>Bacteria</taxon>
        <taxon>Bacillati</taxon>
        <taxon>Bacillota</taxon>
        <taxon>Clostridia</taxon>
        <taxon>Eubacteriales</taxon>
        <taxon>Eubacteriaceae</taxon>
        <taxon>Eubacterium</taxon>
    </lineage>
</organism>
<keyword evidence="3" id="KW-1185">Reference proteome</keyword>
<dbReference type="AlphaFoldDB" id="A0A1H4B7B4"/>
<sequence length="187" mass="21537">MTIHALPVPKGSHLYAQVKALYYQGFPPVERMPAFLFDQLIRLGRGKWVAYMDDNQLVGFTFLIYHGDLLYIAYFATDEAFHGQGYGSKILDHLKAVHQHKRLFLCIEAPWQSGAYNPEQRHKRLVFYLRNDLTPTGVSYEERGHCYDLLSYECQITKEEVSAVLTMLPTIPLPSYFQPSVFDSPSL</sequence>
<dbReference type="Proteomes" id="UP000199394">
    <property type="component" value="Unassembled WGS sequence"/>
</dbReference>
<reference evidence="2 3" key="1">
    <citation type="submission" date="2016-10" db="EMBL/GenBank/DDBJ databases">
        <authorList>
            <person name="de Groot N.N."/>
        </authorList>
    </citation>
    <scope>NUCLEOTIDE SEQUENCE [LARGE SCALE GENOMIC DNA]</scope>
    <source>
        <strain evidence="2 3">SR12</strain>
    </source>
</reference>
<dbReference type="OrthoDB" id="9127144at2"/>
<evidence type="ECO:0000313" key="3">
    <source>
        <dbReference type="Proteomes" id="UP000199394"/>
    </source>
</evidence>
<evidence type="ECO:0000313" key="2">
    <source>
        <dbReference type="EMBL" id="SEA44041.1"/>
    </source>
</evidence>
<dbReference type="Gene3D" id="3.40.630.30">
    <property type="match status" value="1"/>
</dbReference>
<protein>
    <submittedName>
        <fullName evidence="2">Acetyltransferase (GNAT) domain-containing protein</fullName>
    </submittedName>
</protein>
<proteinExistence type="predicted"/>
<dbReference type="EMBL" id="FNRK01000010">
    <property type="protein sequence ID" value="SEA44041.1"/>
    <property type="molecule type" value="Genomic_DNA"/>
</dbReference>
<dbReference type="RefSeq" id="WP_090307009.1">
    <property type="nucleotide sequence ID" value="NZ_FNRK01000010.1"/>
</dbReference>
<dbReference type="PROSITE" id="PS51186">
    <property type="entry name" value="GNAT"/>
    <property type="match status" value="1"/>
</dbReference>
<evidence type="ECO:0000259" key="1">
    <source>
        <dbReference type="PROSITE" id="PS51186"/>
    </source>
</evidence>
<name>A0A1H4B7B4_9FIRM</name>
<dbReference type="Pfam" id="PF00583">
    <property type="entry name" value="Acetyltransf_1"/>
    <property type="match status" value="1"/>
</dbReference>
<dbReference type="InterPro" id="IPR000182">
    <property type="entry name" value="GNAT_dom"/>
</dbReference>
<dbReference type="GO" id="GO:0016747">
    <property type="term" value="F:acyltransferase activity, transferring groups other than amino-acyl groups"/>
    <property type="evidence" value="ECO:0007669"/>
    <property type="project" value="InterPro"/>
</dbReference>
<dbReference type="CDD" id="cd04301">
    <property type="entry name" value="NAT_SF"/>
    <property type="match status" value="1"/>
</dbReference>
<accession>A0A1H4B7B4</accession>